<comment type="caution">
    <text evidence="1">The sequence shown here is derived from an EMBL/GenBank/DDBJ whole genome shotgun (WGS) entry which is preliminary data.</text>
</comment>
<sequence>MKKCSVRLGPEMKRALKFISQVNGWHSFDNTTKQPIMRLAKAGMVEVNAFNQFRRIRGSK</sequence>
<dbReference type="AlphaFoldDB" id="A0A0F9AW31"/>
<evidence type="ECO:0000313" key="1">
    <source>
        <dbReference type="EMBL" id="KKL05792.1"/>
    </source>
</evidence>
<reference evidence="1" key="1">
    <citation type="journal article" date="2015" name="Nature">
        <title>Complex archaea that bridge the gap between prokaryotes and eukaryotes.</title>
        <authorList>
            <person name="Spang A."/>
            <person name="Saw J.H."/>
            <person name="Jorgensen S.L."/>
            <person name="Zaremba-Niedzwiedzka K."/>
            <person name="Martijn J."/>
            <person name="Lind A.E."/>
            <person name="van Eijk R."/>
            <person name="Schleper C."/>
            <person name="Guy L."/>
            <person name="Ettema T.J."/>
        </authorList>
    </citation>
    <scope>NUCLEOTIDE SEQUENCE</scope>
</reference>
<dbReference type="EMBL" id="LAZR01043974">
    <property type="protein sequence ID" value="KKL05792.1"/>
    <property type="molecule type" value="Genomic_DNA"/>
</dbReference>
<protein>
    <submittedName>
        <fullName evidence="1">Uncharacterized protein</fullName>
    </submittedName>
</protein>
<proteinExistence type="predicted"/>
<name>A0A0F9AW31_9ZZZZ</name>
<gene>
    <name evidence="1" type="ORF">LCGC14_2602480</name>
</gene>
<accession>A0A0F9AW31</accession>
<organism evidence="1">
    <name type="scientific">marine sediment metagenome</name>
    <dbReference type="NCBI Taxonomy" id="412755"/>
    <lineage>
        <taxon>unclassified sequences</taxon>
        <taxon>metagenomes</taxon>
        <taxon>ecological metagenomes</taxon>
    </lineage>
</organism>